<dbReference type="GO" id="GO:0031419">
    <property type="term" value="F:cobalamin binding"/>
    <property type="evidence" value="ECO:0007669"/>
    <property type="project" value="InterPro"/>
</dbReference>
<dbReference type="PROSITE" id="PS51332">
    <property type="entry name" value="B12_BINDING"/>
    <property type="match status" value="1"/>
</dbReference>
<dbReference type="SUPFAM" id="SSF102114">
    <property type="entry name" value="Radical SAM enzymes"/>
    <property type="match status" value="1"/>
</dbReference>
<keyword evidence="3" id="KW-0808">Transferase</keyword>
<dbReference type="AlphaFoldDB" id="A0A562J378"/>
<keyword evidence="2" id="KW-0489">Methyltransferase</keyword>
<evidence type="ECO:0000256" key="6">
    <source>
        <dbReference type="ARBA" id="ARBA00023004"/>
    </source>
</evidence>
<dbReference type="InterPro" id="IPR007197">
    <property type="entry name" value="rSAM"/>
</dbReference>
<reference evidence="10 11" key="1">
    <citation type="submission" date="2019-07" db="EMBL/GenBank/DDBJ databases">
        <title>Genomic Encyclopedia of Type Strains, Phase I: the one thousand microbial genomes (KMG-I) project.</title>
        <authorList>
            <person name="Kyrpides N."/>
        </authorList>
    </citation>
    <scope>NUCLEOTIDE SEQUENCE [LARGE SCALE GENOMIC DNA]</scope>
    <source>
        <strain evidence="10 11">DSM 13558</strain>
    </source>
</reference>
<dbReference type="Proteomes" id="UP000315343">
    <property type="component" value="Unassembled WGS sequence"/>
</dbReference>
<dbReference type="Gene3D" id="3.40.50.280">
    <property type="entry name" value="Cobalamin-binding domain"/>
    <property type="match status" value="1"/>
</dbReference>
<dbReference type="InterPro" id="IPR051198">
    <property type="entry name" value="BchE-like"/>
</dbReference>
<evidence type="ECO:0000256" key="2">
    <source>
        <dbReference type="ARBA" id="ARBA00022603"/>
    </source>
</evidence>
<protein>
    <submittedName>
        <fullName evidence="10">Radical SAM superfamily enzyme YgiQ (UPF0313 family)</fullName>
    </submittedName>
</protein>
<evidence type="ECO:0000256" key="1">
    <source>
        <dbReference type="ARBA" id="ARBA00001966"/>
    </source>
</evidence>
<dbReference type="Pfam" id="PF02310">
    <property type="entry name" value="B12-binding"/>
    <property type="match status" value="1"/>
</dbReference>
<evidence type="ECO:0000259" key="9">
    <source>
        <dbReference type="PROSITE" id="PS51918"/>
    </source>
</evidence>
<feature type="domain" description="B12-binding" evidence="8">
    <location>
        <begin position="1"/>
        <end position="124"/>
    </location>
</feature>
<dbReference type="EMBL" id="VLKH01000013">
    <property type="protein sequence ID" value="TWH77607.1"/>
    <property type="molecule type" value="Genomic_DNA"/>
</dbReference>
<comment type="cofactor">
    <cofactor evidence="1">
        <name>[4Fe-4S] cluster</name>
        <dbReference type="ChEBI" id="CHEBI:49883"/>
    </cofactor>
</comment>
<comment type="caution">
    <text evidence="10">The sequence shown here is derived from an EMBL/GenBank/DDBJ whole genome shotgun (WGS) entry which is preliminary data.</text>
</comment>
<evidence type="ECO:0000256" key="4">
    <source>
        <dbReference type="ARBA" id="ARBA00022691"/>
    </source>
</evidence>
<keyword evidence="7" id="KW-0411">Iron-sulfur</keyword>
<dbReference type="InterPro" id="IPR058240">
    <property type="entry name" value="rSAM_sf"/>
</dbReference>
<keyword evidence="6" id="KW-0408">Iron</keyword>
<dbReference type="SFLD" id="SFLDG01123">
    <property type="entry name" value="methyltransferase_(Class_B)"/>
    <property type="match status" value="1"/>
</dbReference>
<dbReference type="CDD" id="cd01335">
    <property type="entry name" value="Radical_SAM"/>
    <property type="match status" value="1"/>
</dbReference>
<evidence type="ECO:0000259" key="8">
    <source>
        <dbReference type="PROSITE" id="PS51332"/>
    </source>
</evidence>
<dbReference type="InterPro" id="IPR006638">
    <property type="entry name" value="Elp3/MiaA/NifB-like_rSAM"/>
</dbReference>
<dbReference type="SFLD" id="SFLDG01082">
    <property type="entry name" value="B12-binding_domain_containing"/>
    <property type="match status" value="1"/>
</dbReference>
<dbReference type="Pfam" id="PF04055">
    <property type="entry name" value="Radical_SAM"/>
    <property type="match status" value="1"/>
</dbReference>
<keyword evidence="5" id="KW-0479">Metal-binding</keyword>
<evidence type="ECO:0000256" key="5">
    <source>
        <dbReference type="ARBA" id="ARBA00022723"/>
    </source>
</evidence>
<evidence type="ECO:0000256" key="3">
    <source>
        <dbReference type="ARBA" id="ARBA00022679"/>
    </source>
</evidence>
<dbReference type="CDD" id="cd02068">
    <property type="entry name" value="radical_SAM_B12_BD"/>
    <property type="match status" value="1"/>
</dbReference>
<dbReference type="SFLD" id="SFLDS00029">
    <property type="entry name" value="Radical_SAM"/>
    <property type="match status" value="1"/>
</dbReference>
<evidence type="ECO:0000313" key="10">
    <source>
        <dbReference type="EMBL" id="TWH77607.1"/>
    </source>
</evidence>
<dbReference type="GO" id="GO:0046872">
    <property type="term" value="F:metal ion binding"/>
    <property type="evidence" value="ECO:0007669"/>
    <property type="project" value="UniProtKB-KW"/>
</dbReference>
<gene>
    <name evidence="10" type="ORF">LY60_03373</name>
</gene>
<dbReference type="PANTHER" id="PTHR43409">
    <property type="entry name" value="ANAEROBIC MAGNESIUM-PROTOPORPHYRIN IX MONOMETHYL ESTER CYCLASE-RELATED"/>
    <property type="match status" value="1"/>
</dbReference>
<feature type="domain" description="Radical SAM core" evidence="9">
    <location>
        <begin position="147"/>
        <end position="371"/>
    </location>
</feature>
<dbReference type="InterPro" id="IPR034466">
    <property type="entry name" value="Methyltransferase_Class_B"/>
</dbReference>
<dbReference type="Gene3D" id="3.80.30.20">
    <property type="entry name" value="tm_1862 like domain"/>
    <property type="match status" value="1"/>
</dbReference>
<dbReference type="SMART" id="SM00729">
    <property type="entry name" value="Elp3"/>
    <property type="match status" value="1"/>
</dbReference>
<evidence type="ECO:0000256" key="7">
    <source>
        <dbReference type="ARBA" id="ARBA00023014"/>
    </source>
</evidence>
<dbReference type="RefSeq" id="WP_145086452.1">
    <property type="nucleotide sequence ID" value="NZ_VLKH01000013.1"/>
</dbReference>
<sequence length="434" mass="50445">MKIAFIRPGMFGKKSRDAMMPLVFAIIKPLTKAPIEFYDEKIEKLPENLDAEVVAMTVDTFSARRAYFLAQKYKKENKIVIMGGFHPTMVPDECLQYADAVVVGEAEDTWTMIVEDLKNNSLKKKYISNNSSDLSQVKYDYTVFNGKYYNNIALVQFGRGCRYCCDFCSINAFYKGSVRTRNVENVVADIKKIKEKYIFFVDDNIFADREKAVKLFLLMKKLRKKWACQISMDIAENAEILKIMKQSGCMMVLIGFESLNKENLKKMNKKANMKLDYEKVLKNIYDAGLMVYGTFVIGYGEDTVNSAQEIVDFTVHHKFAIANFNPLMAMPGTALYERLKWENKLVIDKWWLENNFRYGDSMIVPENMTVRQLKESCRDARYSFYSLGNIFKRMMSRSNLKNVHVYLITNLVSRFEIMFKQGRKLGDRDENYAD</sequence>
<dbReference type="PANTHER" id="PTHR43409:SF7">
    <property type="entry name" value="BLL1977 PROTEIN"/>
    <property type="match status" value="1"/>
</dbReference>
<dbReference type="PROSITE" id="PS51918">
    <property type="entry name" value="RADICAL_SAM"/>
    <property type="match status" value="1"/>
</dbReference>
<accession>A0A562J378</accession>
<organism evidence="10 11">
    <name type="scientific">Sedimentibacter saalensis</name>
    <dbReference type="NCBI Taxonomy" id="130788"/>
    <lineage>
        <taxon>Bacteria</taxon>
        <taxon>Bacillati</taxon>
        <taxon>Bacillota</taxon>
        <taxon>Tissierellia</taxon>
        <taxon>Sedimentibacter</taxon>
    </lineage>
</organism>
<dbReference type="InterPro" id="IPR006158">
    <property type="entry name" value="Cobalamin-bd"/>
</dbReference>
<keyword evidence="11" id="KW-1185">Reference proteome</keyword>
<keyword evidence="4" id="KW-0949">S-adenosyl-L-methionine</keyword>
<dbReference type="GO" id="GO:0005829">
    <property type="term" value="C:cytosol"/>
    <property type="evidence" value="ECO:0007669"/>
    <property type="project" value="TreeGrafter"/>
</dbReference>
<proteinExistence type="predicted"/>
<dbReference type="GO" id="GO:0003824">
    <property type="term" value="F:catalytic activity"/>
    <property type="evidence" value="ECO:0007669"/>
    <property type="project" value="InterPro"/>
</dbReference>
<dbReference type="OrthoDB" id="9801424at2"/>
<dbReference type="GO" id="GO:0051539">
    <property type="term" value="F:4 iron, 4 sulfur cluster binding"/>
    <property type="evidence" value="ECO:0007669"/>
    <property type="project" value="UniProtKB-KW"/>
</dbReference>
<name>A0A562J378_9FIRM</name>
<evidence type="ECO:0000313" key="11">
    <source>
        <dbReference type="Proteomes" id="UP000315343"/>
    </source>
</evidence>
<dbReference type="InterPro" id="IPR023404">
    <property type="entry name" value="rSAM_horseshoe"/>
</dbReference>